<evidence type="ECO:0000313" key="3">
    <source>
        <dbReference type="EMBL" id="ALC46954.1"/>
    </source>
</evidence>
<dbReference type="PROSITE" id="PS50222">
    <property type="entry name" value="EF_HAND_2"/>
    <property type="match status" value="3"/>
</dbReference>
<dbReference type="InterPro" id="IPR039508">
    <property type="entry name" value="KASH5_EF-hand-like_dom"/>
</dbReference>
<evidence type="ECO:0000259" key="2">
    <source>
        <dbReference type="PROSITE" id="PS50222"/>
    </source>
</evidence>
<dbReference type="EMBL" id="CP012526">
    <property type="protein sequence ID" value="ALC46954.1"/>
    <property type="molecule type" value="Genomic_DNA"/>
</dbReference>
<dbReference type="PANTHER" id="PTHR23048:SF0">
    <property type="entry name" value="CALMODULIN LIKE 3"/>
    <property type="match status" value="1"/>
</dbReference>
<keyword evidence="4" id="KW-1185">Reference proteome</keyword>
<dbReference type="OrthoDB" id="26525at2759"/>
<evidence type="ECO:0000313" key="4">
    <source>
        <dbReference type="Proteomes" id="UP000494163"/>
    </source>
</evidence>
<proteinExistence type="predicted"/>
<dbReference type="SMR" id="A0A0M4EFJ8"/>
<dbReference type="InterPro" id="IPR002048">
    <property type="entry name" value="EF_hand_dom"/>
</dbReference>
<evidence type="ECO:0000256" key="1">
    <source>
        <dbReference type="ARBA" id="ARBA00022737"/>
    </source>
</evidence>
<dbReference type="Gene3D" id="1.10.238.10">
    <property type="entry name" value="EF-hand"/>
    <property type="match status" value="2"/>
</dbReference>
<accession>A0A0M4EFJ8</accession>
<sequence>MDDFDFGTPPPEERVTIQRTHSLNAEQEKDLTEAFSLFDQEGTGVIPIKQLGELMHAVAHNPPEHEMQELFAEYDPYNTEEISLNDFLHIMSERYKEQTPEDEVILAFKVFDKEQSGFIHENELRQIMTTYGDVMDEDEVEQFILDGNSNTECKVNFAEFVMMMAER</sequence>
<dbReference type="InterPro" id="IPR050230">
    <property type="entry name" value="CALM/Myosin/TropC-like"/>
</dbReference>
<organism evidence="3 4">
    <name type="scientific">Drosophila busckii</name>
    <name type="common">Fruit fly</name>
    <dbReference type="NCBI Taxonomy" id="30019"/>
    <lineage>
        <taxon>Eukaryota</taxon>
        <taxon>Metazoa</taxon>
        <taxon>Ecdysozoa</taxon>
        <taxon>Arthropoda</taxon>
        <taxon>Hexapoda</taxon>
        <taxon>Insecta</taxon>
        <taxon>Pterygota</taxon>
        <taxon>Neoptera</taxon>
        <taxon>Endopterygota</taxon>
        <taxon>Diptera</taxon>
        <taxon>Brachycera</taxon>
        <taxon>Muscomorpha</taxon>
        <taxon>Ephydroidea</taxon>
        <taxon>Drosophilidae</taxon>
        <taxon>Drosophila</taxon>
    </lineage>
</organism>
<dbReference type="GO" id="GO:0005509">
    <property type="term" value="F:calcium ion binding"/>
    <property type="evidence" value="ECO:0007669"/>
    <property type="project" value="InterPro"/>
</dbReference>
<dbReference type="OMA" id="EHELQDY"/>
<dbReference type="CDD" id="cd00051">
    <property type="entry name" value="EFh"/>
    <property type="match status" value="2"/>
</dbReference>
<feature type="domain" description="EF-hand" evidence="2">
    <location>
        <begin position="62"/>
        <end position="97"/>
    </location>
</feature>
<dbReference type="STRING" id="30019.A0A0M4EFJ8"/>
<name>A0A0M4EFJ8_DROBS</name>
<feature type="domain" description="EF-hand" evidence="2">
    <location>
        <begin position="99"/>
        <end position="134"/>
    </location>
</feature>
<dbReference type="InterPro" id="IPR011992">
    <property type="entry name" value="EF-hand-dom_pair"/>
</dbReference>
<dbReference type="GO" id="GO:0016460">
    <property type="term" value="C:myosin II complex"/>
    <property type="evidence" value="ECO:0007669"/>
    <property type="project" value="TreeGrafter"/>
</dbReference>
<dbReference type="SUPFAM" id="SSF47473">
    <property type="entry name" value="EF-hand"/>
    <property type="match status" value="1"/>
</dbReference>
<dbReference type="SMART" id="SM00054">
    <property type="entry name" value="EFh"/>
    <property type="match status" value="4"/>
</dbReference>
<keyword evidence="1" id="KW-0677">Repeat</keyword>
<feature type="domain" description="EF-hand" evidence="2">
    <location>
        <begin position="26"/>
        <end position="61"/>
    </location>
</feature>
<dbReference type="Pfam" id="PF14658">
    <property type="entry name" value="EF-hand_9"/>
    <property type="match status" value="1"/>
</dbReference>
<dbReference type="Proteomes" id="UP000494163">
    <property type="component" value="Chromosome 3R"/>
</dbReference>
<reference evidence="3 4" key="1">
    <citation type="submission" date="2015-08" db="EMBL/GenBank/DDBJ databases">
        <title>Ancestral chromatin configuration constrains chromatin evolution on differentiating sex chromosomes in Drosophila.</title>
        <authorList>
            <person name="Zhou Q."/>
            <person name="Bachtrog D."/>
        </authorList>
    </citation>
    <scope>NUCLEOTIDE SEQUENCE [LARGE SCALE GENOMIC DNA]</scope>
    <source>
        <tissue evidence="3">Whole larvae</tissue>
    </source>
</reference>
<dbReference type="Pfam" id="PF13499">
    <property type="entry name" value="EF-hand_7"/>
    <property type="match status" value="1"/>
</dbReference>
<dbReference type="AlphaFoldDB" id="A0A0M4EFJ8"/>
<gene>
    <name evidence="3" type="ORF">Dbus_chr3Rg1704</name>
</gene>
<dbReference type="PANTHER" id="PTHR23048">
    <property type="entry name" value="MYOSIN LIGHT CHAIN 1, 3"/>
    <property type="match status" value="1"/>
</dbReference>
<protein>
    <submittedName>
        <fullName evidence="3">CG17770</fullName>
    </submittedName>
</protein>
<dbReference type="FunFam" id="1.10.238.10:FF:000001">
    <property type="entry name" value="Calmodulin 1"/>
    <property type="match status" value="1"/>
</dbReference>